<evidence type="ECO:0000313" key="2">
    <source>
        <dbReference type="Proteomes" id="UP000828048"/>
    </source>
</evidence>
<dbReference type="Proteomes" id="UP000828048">
    <property type="component" value="Chromosome 11"/>
</dbReference>
<dbReference type="EMBL" id="CM037161">
    <property type="protein sequence ID" value="KAH7854948.1"/>
    <property type="molecule type" value="Genomic_DNA"/>
</dbReference>
<comment type="caution">
    <text evidence="1">The sequence shown here is derived from an EMBL/GenBank/DDBJ whole genome shotgun (WGS) entry which is preliminary data.</text>
</comment>
<keyword evidence="2" id="KW-1185">Reference proteome</keyword>
<sequence>MLEEEDKCNGRWKYVNTPPLSISVHVIDGKPQLDENEVPSDCRGPSSPSSFPPLKTPCKHIALAMGASRKLQGEIDRVLKKVQEGVDLFDSIWNKVYDTDNANQKEKFEADLKKEIKKLQRYRDQIKTWIQSSEIKDKKALMDARKLIEREMERFKICEKETKTKAFSKEGLGQQPKTDPKEKAKSETRDWLNNVVGEMESQIDNFEAEIEGLSVKKGKTRPPRLTHLETSIARHKAHIMKLELILRLLDNDELSPEQVNDVKDFLDDYVERNQDDFDEFSDVDELYSSLPLDKVETLEELVTIGPPGLVKGVAAVSAILSVKTSLATSPALQLGIPIQEQAEETASHESNSDVVARSPPPKNSPTSSSTTSPAGSHLTHGAVSTSTLYLSGASTASAILPGPNTIRGALENASADVSSSPVNVSNSAKEEVTPSFPGHKFSPALAETELRGPGRDGLTNHPSTSAVLTSGIAVPTNGALGAVSLASEMVMRNTPGADERLGSTGVVQPLVSPVSNRVILPQAVNATDGTGTADGGNIGEGAVMAGRVFSPSAVPGIHWRPGSPFQNQSEVGQFRGRTEIAPDQREKFLQRFQQVQQQGQSNLLGMPPLSGGNPKQFSAQQNPLSQQFNSQSTSVSPQGGLGLGVQASGLTAAASSSQQQPIPIHQQSAPQALISTGSKDAGFGHAKAEVTQQRQTLSGDSATDPNSTTGLGKNLNNEDDLKASFALDAPAGVSGSLTEPTQVPRDIDLSPGQPLQSNQPSGSLGVIGRRSISDLGAIGDNIGGSSANSGGMRDQIHNLQMLEAAFYKLPQPKDSERAKSYIPMNPAATPPSYPQVQAPIVNNPAFWERLGAENNGIDTLFFAFYYQQNTYHQYLAAKELKKLSWRYHRKYSTWFQRHEEPKVTTDEYEQGIYVYFDYHINNGDTQRGWCQKIKTDFTFEYNYLEDELVV</sequence>
<reference evidence="1 2" key="1">
    <citation type="journal article" date="2021" name="Hortic Res">
        <title>High-quality reference genome and annotation aids understanding of berry development for evergreen blueberry (Vaccinium darrowii).</title>
        <authorList>
            <person name="Yu J."/>
            <person name="Hulse-Kemp A.M."/>
            <person name="Babiker E."/>
            <person name="Staton M."/>
        </authorList>
    </citation>
    <scope>NUCLEOTIDE SEQUENCE [LARGE SCALE GENOMIC DNA]</scope>
    <source>
        <strain evidence="2">cv. NJ 8807/NJ 8810</strain>
        <tissue evidence="1">Young leaf</tissue>
    </source>
</reference>
<accession>A0ACB7YNF9</accession>
<protein>
    <submittedName>
        <fullName evidence="1">Uncharacterized protein</fullName>
    </submittedName>
</protein>
<gene>
    <name evidence="1" type="ORF">Vadar_019486</name>
</gene>
<name>A0ACB7YNF9_9ERIC</name>
<proteinExistence type="predicted"/>
<evidence type="ECO:0000313" key="1">
    <source>
        <dbReference type="EMBL" id="KAH7854948.1"/>
    </source>
</evidence>
<organism evidence="1 2">
    <name type="scientific">Vaccinium darrowii</name>
    <dbReference type="NCBI Taxonomy" id="229202"/>
    <lineage>
        <taxon>Eukaryota</taxon>
        <taxon>Viridiplantae</taxon>
        <taxon>Streptophyta</taxon>
        <taxon>Embryophyta</taxon>
        <taxon>Tracheophyta</taxon>
        <taxon>Spermatophyta</taxon>
        <taxon>Magnoliopsida</taxon>
        <taxon>eudicotyledons</taxon>
        <taxon>Gunneridae</taxon>
        <taxon>Pentapetalae</taxon>
        <taxon>asterids</taxon>
        <taxon>Ericales</taxon>
        <taxon>Ericaceae</taxon>
        <taxon>Vaccinioideae</taxon>
        <taxon>Vaccinieae</taxon>
        <taxon>Vaccinium</taxon>
    </lineage>
</organism>